<feature type="region of interest" description="Disordered" evidence="15">
    <location>
        <begin position="145"/>
        <end position="179"/>
    </location>
</feature>
<evidence type="ECO:0000256" key="8">
    <source>
        <dbReference type="ARBA" id="ARBA00023010"/>
    </source>
</evidence>
<keyword evidence="5" id="KW-0813">Transport</keyword>
<keyword evidence="14" id="KW-0175">Coiled coil</keyword>
<evidence type="ECO:0000256" key="11">
    <source>
        <dbReference type="ARBA" id="ARBA00068864"/>
    </source>
</evidence>
<dbReference type="STRING" id="1399860.A0A2C5XGR0"/>
<dbReference type="GO" id="GO:0006405">
    <property type="term" value="P:RNA export from nucleus"/>
    <property type="evidence" value="ECO:0007669"/>
    <property type="project" value="TreeGrafter"/>
</dbReference>
<dbReference type="AlphaFoldDB" id="A0A2C5XGR0"/>
<evidence type="ECO:0000256" key="5">
    <source>
        <dbReference type="ARBA" id="ARBA00022448"/>
    </source>
</evidence>
<keyword evidence="6" id="KW-0509">mRNA transport</keyword>
<proteinExistence type="inferred from homology"/>
<name>A0A2C5XGR0_9HYPO</name>
<comment type="caution">
    <text evidence="17">The sequence shown here is derived from an EMBL/GenBank/DDBJ whole genome shotgun (WGS) entry which is preliminary data.</text>
</comment>
<keyword evidence="10" id="KW-0539">Nucleus</keyword>
<feature type="coiled-coil region" evidence="14">
    <location>
        <begin position="484"/>
        <end position="511"/>
    </location>
</feature>
<feature type="compositionally biased region" description="Polar residues" evidence="15">
    <location>
        <begin position="119"/>
        <end position="131"/>
    </location>
</feature>
<comment type="subcellular location">
    <subcellularLocation>
        <location evidence="1">Nucleus membrane</location>
        <topology evidence="1">Peripheral membrane protein</topology>
        <orientation evidence="1">Cytoplasmic side</orientation>
    </subcellularLocation>
    <subcellularLocation>
        <location evidence="3">Nucleus membrane</location>
        <topology evidence="3">Peripheral membrane protein</topology>
        <orientation evidence="3">Nucleoplasmic side</orientation>
    </subcellularLocation>
    <subcellularLocation>
        <location evidence="2">Nucleus</location>
        <location evidence="2">Nuclear pore complex</location>
    </subcellularLocation>
</comment>
<keyword evidence="7" id="KW-0653">Protein transport</keyword>
<feature type="compositionally biased region" description="Low complexity" evidence="15">
    <location>
        <begin position="8"/>
        <end position="37"/>
    </location>
</feature>
<evidence type="ECO:0000313" key="18">
    <source>
        <dbReference type="Proteomes" id="UP000226192"/>
    </source>
</evidence>
<feature type="compositionally biased region" description="Low complexity" evidence="15">
    <location>
        <begin position="68"/>
        <end position="112"/>
    </location>
</feature>
<feature type="compositionally biased region" description="Polar residues" evidence="15">
    <location>
        <begin position="304"/>
        <end position="316"/>
    </location>
</feature>
<sequence length="590" mass="60837">MSFGGFGTPTTSSEAANTSTTPTSSAFFGSTPSSSTPKISFTSTGGASNTFGQPSGGDGSAKPSNIFGAGSSGSSGSLFGMAQPSSAFGAGNNAASKADSGSSSIPGGSSAGTTLFGPQKQTDAATGQQSAPAAGLFASTGNSLFGNKGADAPATTTFGLSTPVKPTLSMMSTTPADAPPTNLVKSAAINAAAKQSSGTLQLPTSLNLFGGAQASGTMPSSGSVLGAAKPSSNTPSSPFPSQAATSSNQAASSTLMARPPAEELSTAPKSAPGKSIFSNLTPSSSAQKSSSSPFAMPSTSSVSQPDTTAPASTGIESRTPAAETPTLGSIFTSKPTTEQGTNEQDKEKNATQPQAQNGSTNPLGASTSGPTSQLPRLKNKTMEDIVTRWASDLSKYQKEFKDQATVVSGWDRNLVDNGEKIQRLYLDTFEAERASNEIERQLVAVESQQDELEAWLDRYESEVQDMFSKQSGPGEQLSGPDQERERTYKLAEKLTQQLDEKSRDLSKMVKEINDISGTLSKGVKAEDPLSQIVRVLNGHLTQLQWIDTNTAALTAKVAAAHKTASAFNHNHAGIDNDAAESFYRSYMGRR</sequence>
<evidence type="ECO:0000256" key="12">
    <source>
        <dbReference type="ARBA" id="ARBA00078941"/>
    </source>
</evidence>
<evidence type="ECO:0000259" key="16">
    <source>
        <dbReference type="Pfam" id="PF05064"/>
    </source>
</evidence>
<evidence type="ECO:0000256" key="13">
    <source>
        <dbReference type="ARBA" id="ARBA00081079"/>
    </source>
</evidence>
<dbReference type="GO" id="GO:0044613">
    <property type="term" value="C:nuclear pore central transport channel"/>
    <property type="evidence" value="ECO:0007669"/>
    <property type="project" value="TreeGrafter"/>
</dbReference>
<reference evidence="17 18" key="1">
    <citation type="submission" date="2017-06" db="EMBL/GenBank/DDBJ databases">
        <title>Ant-infecting Ophiocordyceps genomes reveal a high diversity of potential behavioral manipulation genes and a possible major role for enterotoxins.</title>
        <authorList>
            <person name="De Bekker C."/>
            <person name="Evans H.C."/>
            <person name="Brachmann A."/>
            <person name="Hughes D.P."/>
        </authorList>
    </citation>
    <scope>NUCLEOTIDE SEQUENCE [LARGE SCALE GENOMIC DNA]</scope>
    <source>
        <strain evidence="17 18">Map64</strain>
    </source>
</reference>
<evidence type="ECO:0000256" key="15">
    <source>
        <dbReference type="SAM" id="MobiDB-lite"/>
    </source>
</evidence>
<keyword evidence="18" id="KW-1185">Reference proteome</keyword>
<feature type="region of interest" description="Disordered" evidence="15">
    <location>
        <begin position="1"/>
        <end position="133"/>
    </location>
</feature>
<feature type="compositionally biased region" description="Polar residues" evidence="15">
    <location>
        <begin position="350"/>
        <end position="374"/>
    </location>
</feature>
<feature type="compositionally biased region" description="Polar residues" evidence="15">
    <location>
        <begin position="38"/>
        <end position="53"/>
    </location>
</feature>
<evidence type="ECO:0000313" key="17">
    <source>
        <dbReference type="EMBL" id="PHH62028.1"/>
    </source>
</evidence>
<evidence type="ECO:0000256" key="1">
    <source>
        <dbReference type="ARBA" id="ARBA00004335"/>
    </source>
</evidence>
<feature type="compositionally biased region" description="Polar residues" evidence="15">
    <location>
        <begin position="214"/>
        <end position="223"/>
    </location>
</feature>
<dbReference type="InterPro" id="IPR026010">
    <property type="entry name" value="NSP1/NUP62"/>
</dbReference>
<feature type="compositionally biased region" description="Polar residues" evidence="15">
    <location>
        <begin position="326"/>
        <end position="342"/>
    </location>
</feature>
<dbReference type="PANTHER" id="PTHR12084">
    <property type="entry name" value="NUCLEAR PORE GLYCOPROTEIN P62-RELATED"/>
    <property type="match status" value="1"/>
</dbReference>
<dbReference type="EMBL" id="NJET01000084">
    <property type="protein sequence ID" value="PHH62028.1"/>
    <property type="molecule type" value="Genomic_DNA"/>
</dbReference>
<dbReference type="GO" id="GO:0006606">
    <property type="term" value="P:protein import into nucleus"/>
    <property type="evidence" value="ECO:0007669"/>
    <property type="project" value="TreeGrafter"/>
</dbReference>
<dbReference type="Proteomes" id="UP000226192">
    <property type="component" value="Unassembled WGS sequence"/>
</dbReference>
<dbReference type="PANTHER" id="PTHR12084:SF0">
    <property type="entry name" value="NUCLEAR PORE GLYCOPROTEIN P62"/>
    <property type="match status" value="1"/>
</dbReference>
<dbReference type="FunFam" id="1.20.5.170:FF:000040">
    <property type="entry name" value="Nuclear pore glycoprotein p62"/>
    <property type="match status" value="1"/>
</dbReference>
<evidence type="ECO:0000256" key="2">
    <source>
        <dbReference type="ARBA" id="ARBA00004567"/>
    </source>
</evidence>
<feature type="compositionally biased region" description="Low complexity" evidence="15">
    <location>
        <begin position="283"/>
        <end position="303"/>
    </location>
</feature>
<accession>A0A2C5XGR0</accession>
<evidence type="ECO:0000256" key="9">
    <source>
        <dbReference type="ARBA" id="ARBA00023132"/>
    </source>
</evidence>
<protein>
    <recommendedName>
        <fullName evidence="11">Nucleoporin NSP1</fullName>
    </recommendedName>
    <alternativeName>
        <fullName evidence="12">Nuclear pore protein NSP1</fullName>
    </alternativeName>
    <alternativeName>
        <fullName evidence="13">Nucleoskeletal-like protein</fullName>
    </alternativeName>
</protein>
<keyword evidence="8" id="KW-0811">Translocation</keyword>
<evidence type="ECO:0000256" key="7">
    <source>
        <dbReference type="ARBA" id="ARBA00022927"/>
    </source>
</evidence>
<keyword evidence="9" id="KW-0906">Nuclear pore complex</keyword>
<evidence type="ECO:0000256" key="3">
    <source>
        <dbReference type="ARBA" id="ARBA00004620"/>
    </source>
</evidence>
<organism evidence="17 18">
    <name type="scientific">Ophiocordyceps australis</name>
    <dbReference type="NCBI Taxonomy" id="1399860"/>
    <lineage>
        <taxon>Eukaryota</taxon>
        <taxon>Fungi</taxon>
        <taxon>Dikarya</taxon>
        <taxon>Ascomycota</taxon>
        <taxon>Pezizomycotina</taxon>
        <taxon>Sordariomycetes</taxon>
        <taxon>Hypocreomycetidae</taxon>
        <taxon>Hypocreales</taxon>
        <taxon>Ophiocordycipitaceae</taxon>
        <taxon>Ophiocordyceps</taxon>
    </lineage>
</organism>
<feature type="region of interest" description="Disordered" evidence="15">
    <location>
        <begin position="210"/>
        <end position="380"/>
    </location>
</feature>
<evidence type="ECO:0000256" key="4">
    <source>
        <dbReference type="ARBA" id="ARBA00005911"/>
    </source>
</evidence>
<evidence type="ECO:0000256" key="6">
    <source>
        <dbReference type="ARBA" id="ARBA00022816"/>
    </source>
</evidence>
<dbReference type="InterPro" id="IPR007758">
    <property type="entry name" value="Nucleoporin_NSP1_C"/>
</dbReference>
<dbReference type="Gene3D" id="1.20.5.170">
    <property type="match status" value="1"/>
</dbReference>
<dbReference type="GO" id="GO:0031965">
    <property type="term" value="C:nuclear membrane"/>
    <property type="evidence" value="ECO:0007669"/>
    <property type="project" value="UniProtKB-SubCell"/>
</dbReference>
<feature type="compositionally biased region" description="Low complexity" evidence="15">
    <location>
        <begin position="230"/>
        <end position="254"/>
    </location>
</feature>
<feature type="domain" description="Nucleoporin NSP1-like C-terminal" evidence="16">
    <location>
        <begin position="370"/>
        <end position="473"/>
    </location>
</feature>
<dbReference type="GO" id="GO:0017056">
    <property type="term" value="F:structural constituent of nuclear pore"/>
    <property type="evidence" value="ECO:0007669"/>
    <property type="project" value="InterPro"/>
</dbReference>
<evidence type="ECO:0000256" key="14">
    <source>
        <dbReference type="SAM" id="Coils"/>
    </source>
</evidence>
<dbReference type="OrthoDB" id="344345at2759"/>
<comment type="similarity">
    <text evidence="4">Belongs to the nucleoporin NSP1/NUP62 family.</text>
</comment>
<dbReference type="GO" id="GO:0005543">
    <property type="term" value="F:phospholipid binding"/>
    <property type="evidence" value="ECO:0007669"/>
    <property type="project" value="TreeGrafter"/>
</dbReference>
<dbReference type="GO" id="GO:0051028">
    <property type="term" value="P:mRNA transport"/>
    <property type="evidence" value="ECO:0007669"/>
    <property type="project" value="UniProtKB-KW"/>
</dbReference>
<gene>
    <name evidence="17" type="ORF">CDD81_7652</name>
</gene>
<evidence type="ECO:0000256" key="10">
    <source>
        <dbReference type="ARBA" id="ARBA00023242"/>
    </source>
</evidence>
<dbReference type="Pfam" id="PF05064">
    <property type="entry name" value="Nsp1_C"/>
    <property type="match status" value="1"/>
</dbReference>